<proteinExistence type="predicted"/>
<accession>G0PN55</accession>
<dbReference type="EMBL" id="GL381689">
    <property type="protein sequence ID" value="EGT39965.1"/>
    <property type="molecule type" value="Genomic_DNA"/>
</dbReference>
<dbReference type="Pfam" id="PF00646">
    <property type="entry name" value="F-box"/>
    <property type="match status" value="1"/>
</dbReference>
<dbReference type="AlphaFoldDB" id="G0PN55"/>
<evidence type="ECO:0000313" key="2">
    <source>
        <dbReference type="EMBL" id="EGT39965.1"/>
    </source>
</evidence>
<keyword evidence="3" id="KW-1185">Reference proteome</keyword>
<sequence>MEPSRKKMRMTLRSDSKKSAVQPLLKLPKLPLLAQINVIKMMTPPEQYLLSKCSKRTCQMVKTSMPKNNSHEIWVKFGRDPDFRICVIVQYYLKIAETIVLIHTDIGKFSSEKHKFFCDLFKAPTEVYAIWPKFDPRFDKFPTNCAIRRTNLLEYR</sequence>
<evidence type="ECO:0000259" key="1">
    <source>
        <dbReference type="Pfam" id="PF00646"/>
    </source>
</evidence>
<evidence type="ECO:0000313" key="3">
    <source>
        <dbReference type="Proteomes" id="UP000008068"/>
    </source>
</evidence>
<feature type="domain" description="F-box" evidence="1">
    <location>
        <begin position="27"/>
        <end position="66"/>
    </location>
</feature>
<gene>
    <name evidence="2" type="ORF">CAEBREN_15544</name>
</gene>
<dbReference type="HOGENOM" id="CLU_1688270_0_0_1"/>
<dbReference type="Proteomes" id="UP000008068">
    <property type="component" value="Unassembled WGS sequence"/>
</dbReference>
<organism evidence="3">
    <name type="scientific">Caenorhabditis brenneri</name>
    <name type="common">Nematode worm</name>
    <dbReference type="NCBI Taxonomy" id="135651"/>
    <lineage>
        <taxon>Eukaryota</taxon>
        <taxon>Metazoa</taxon>
        <taxon>Ecdysozoa</taxon>
        <taxon>Nematoda</taxon>
        <taxon>Chromadorea</taxon>
        <taxon>Rhabditida</taxon>
        <taxon>Rhabditina</taxon>
        <taxon>Rhabditomorpha</taxon>
        <taxon>Rhabditoidea</taxon>
        <taxon>Rhabditidae</taxon>
        <taxon>Peloderinae</taxon>
        <taxon>Caenorhabditis</taxon>
    </lineage>
</organism>
<name>G0PN55_CAEBE</name>
<dbReference type="InterPro" id="IPR001810">
    <property type="entry name" value="F-box_dom"/>
</dbReference>
<reference evidence="3" key="1">
    <citation type="submission" date="2011-07" db="EMBL/GenBank/DDBJ databases">
        <authorList>
            <consortium name="Caenorhabditis brenneri Sequencing and Analysis Consortium"/>
            <person name="Wilson R.K."/>
        </authorList>
    </citation>
    <scope>NUCLEOTIDE SEQUENCE [LARGE SCALE GENOMIC DNA]</scope>
    <source>
        <strain evidence="3">PB2801</strain>
    </source>
</reference>
<protein>
    <recommendedName>
        <fullName evidence="1">F-box domain-containing protein</fullName>
    </recommendedName>
</protein>
<dbReference type="InParanoid" id="G0PN55"/>